<accession>A0A7I8KTJ2</accession>
<dbReference type="Proteomes" id="UP000663760">
    <property type="component" value="Chromosome 8"/>
</dbReference>
<name>A0A7I8KTJ2_SPIIN</name>
<evidence type="ECO:0000313" key="3">
    <source>
        <dbReference type="Proteomes" id="UP000663760"/>
    </source>
</evidence>
<sequence length="24" mass="2942">MMKLRSGYCRWRISGRPGRRNCAW</sequence>
<evidence type="ECO:0000313" key="1">
    <source>
        <dbReference type="EMBL" id="CAA2624347.1"/>
    </source>
</evidence>
<evidence type="ECO:0000313" key="2">
    <source>
        <dbReference type="EMBL" id="CAA7400295.1"/>
    </source>
</evidence>
<reference evidence="2" key="1">
    <citation type="submission" date="2020-02" db="EMBL/GenBank/DDBJ databases">
        <authorList>
            <person name="Scholz U."/>
            <person name="Mascher M."/>
            <person name="Fiebig A."/>
        </authorList>
    </citation>
    <scope>NUCLEOTIDE SEQUENCE</scope>
</reference>
<gene>
    <name evidence="1" type="ORF">SI7747_08010186</name>
    <name evidence="2" type="ORF">SI8410_08010973</name>
</gene>
<dbReference type="AlphaFoldDB" id="A0A7I8KTJ2"/>
<organism evidence="2 3">
    <name type="scientific">Spirodela intermedia</name>
    <name type="common">Intermediate duckweed</name>
    <dbReference type="NCBI Taxonomy" id="51605"/>
    <lineage>
        <taxon>Eukaryota</taxon>
        <taxon>Viridiplantae</taxon>
        <taxon>Streptophyta</taxon>
        <taxon>Embryophyta</taxon>
        <taxon>Tracheophyta</taxon>
        <taxon>Spermatophyta</taxon>
        <taxon>Magnoliopsida</taxon>
        <taxon>Liliopsida</taxon>
        <taxon>Araceae</taxon>
        <taxon>Lemnoideae</taxon>
        <taxon>Spirodela</taxon>
    </lineage>
</organism>
<keyword evidence="3" id="KW-1185">Reference proteome</keyword>
<dbReference type="EMBL" id="LR746271">
    <property type="protein sequence ID" value="CAA7400295.1"/>
    <property type="molecule type" value="Genomic_DNA"/>
</dbReference>
<proteinExistence type="predicted"/>
<dbReference type="EMBL" id="LR743595">
    <property type="protein sequence ID" value="CAA2624347.1"/>
    <property type="molecule type" value="Genomic_DNA"/>
</dbReference>
<protein>
    <submittedName>
        <fullName evidence="2">Uncharacterized protein</fullName>
    </submittedName>
</protein>